<dbReference type="STRING" id="355243.SAMN03080615_04256"/>
<dbReference type="Pfam" id="PF00465">
    <property type="entry name" value="Fe-ADH"/>
    <property type="match status" value="1"/>
</dbReference>
<evidence type="ECO:0000259" key="3">
    <source>
        <dbReference type="Pfam" id="PF00465"/>
    </source>
</evidence>
<dbReference type="Proteomes" id="UP000198749">
    <property type="component" value="Unassembled WGS sequence"/>
</dbReference>
<dbReference type="SUPFAM" id="SSF56796">
    <property type="entry name" value="Dehydroquinate synthase-like"/>
    <property type="match status" value="1"/>
</dbReference>
<evidence type="ECO:0000313" key="5">
    <source>
        <dbReference type="EMBL" id="SER18736.1"/>
    </source>
</evidence>
<gene>
    <name evidence="5" type="ORF">SAMN03080615_04256</name>
</gene>
<dbReference type="PANTHER" id="PTHR11496:SF102">
    <property type="entry name" value="ALCOHOL DEHYDROGENASE 4"/>
    <property type="match status" value="1"/>
</dbReference>
<protein>
    <submittedName>
        <fullName evidence="5">Alcohol dehydrogenase, class IV</fullName>
    </submittedName>
</protein>
<dbReference type="RefSeq" id="WP_091362131.1">
    <property type="nucleotide sequence ID" value="NZ_AP025284.1"/>
</dbReference>
<dbReference type="Pfam" id="PF25137">
    <property type="entry name" value="ADH_Fe_C"/>
    <property type="match status" value="1"/>
</dbReference>
<keyword evidence="2" id="KW-0560">Oxidoreductase</keyword>
<proteinExistence type="inferred from homology"/>
<dbReference type="Gene3D" id="1.20.1090.10">
    <property type="entry name" value="Dehydroquinate synthase-like - alpha domain"/>
    <property type="match status" value="1"/>
</dbReference>
<dbReference type="CDD" id="cd08194">
    <property type="entry name" value="Fe-ADH-like"/>
    <property type="match status" value="1"/>
</dbReference>
<dbReference type="EMBL" id="FOGB01000022">
    <property type="protein sequence ID" value="SER18736.1"/>
    <property type="molecule type" value="Genomic_DNA"/>
</dbReference>
<sequence>MSYRIVSPRIMQIGDGSISELPHILRSLGYRVPMIVTDIAIAGLGITNRVSQLLDTYRIRHEIFQEIQTEPTITAITAGVTKALAGNNDLFPEPFDCIIALGGGSTIDIAKAIGRVAESGFTSLDTRYHTASTDGLPIIAIPTAISGSETSKYSFIKDNNAESQITCTDLGFNPVAVIVDSELNRSLSPRMIADSGLAALARGIESFVSRNATPYSDLQALTAIRLISQNLRPAVLQKNNTTARQAIMLGANLAGSAFSITSGALLQSMSNTLQSFCRLPHNLANAMLLPAITAFSASSTPERYANCARTMGIATDKDSDEAAIKKLIAALETLYQELKLPSLSAYGVEQAYFHTHLEQMTEQVIASDLIHNHPRIPTREEIIFIYEKLWHTQ</sequence>
<dbReference type="PANTHER" id="PTHR11496">
    <property type="entry name" value="ALCOHOL DEHYDROGENASE"/>
    <property type="match status" value="1"/>
</dbReference>
<accession>A0A1H9M526</accession>
<organism evidence="5 6">
    <name type="scientific">Amphritea atlantica</name>
    <dbReference type="NCBI Taxonomy" id="355243"/>
    <lineage>
        <taxon>Bacteria</taxon>
        <taxon>Pseudomonadati</taxon>
        <taxon>Pseudomonadota</taxon>
        <taxon>Gammaproteobacteria</taxon>
        <taxon>Oceanospirillales</taxon>
        <taxon>Oceanospirillaceae</taxon>
        <taxon>Amphritea</taxon>
    </lineage>
</organism>
<keyword evidence="6" id="KW-1185">Reference proteome</keyword>
<evidence type="ECO:0000256" key="1">
    <source>
        <dbReference type="ARBA" id="ARBA00007358"/>
    </source>
</evidence>
<dbReference type="InterPro" id="IPR001670">
    <property type="entry name" value="ADH_Fe/GldA"/>
</dbReference>
<evidence type="ECO:0000256" key="2">
    <source>
        <dbReference type="ARBA" id="ARBA00023002"/>
    </source>
</evidence>
<dbReference type="GO" id="GO:0004022">
    <property type="term" value="F:alcohol dehydrogenase (NAD+) activity"/>
    <property type="evidence" value="ECO:0007669"/>
    <property type="project" value="TreeGrafter"/>
</dbReference>
<dbReference type="AlphaFoldDB" id="A0A1H9M526"/>
<dbReference type="GO" id="GO:0046872">
    <property type="term" value="F:metal ion binding"/>
    <property type="evidence" value="ECO:0007669"/>
    <property type="project" value="InterPro"/>
</dbReference>
<evidence type="ECO:0000259" key="4">
    <source>
        <dbReference type="Pfam" id="PF25137"/>
    </source>
</evidence>
<evidence type="ECO:0000313" key="6">
    <source>
        <dbReference type="Proteomes" id="UP000198749"/>
    </source>
</evidence>
<reference evidence="6" key="1">
    <citation type="submission" date="2016-10" db="EMBL/GenBank/DDBJ databases">
        <authorList>
            <person name="Varghese N."/>
            <person name="Submissions S."/>
        </authorList>
    </citation>
    <scope>NUCLEOTIDE SEQUENCE [LARGE SCALE GENOMIC DNA]</scope>
    <source>
        <strain evidence="6">DSM 18887</strain>
    </source>
</reference>
<dbReference type="InterPro" id="IPR039697">
    <property type="entry name" value="Alcohol_dehydrogenase_Fe"/>
</dbReference>
<dbReference type="Gene3D" id="3.40.50.1970">
    <property type="match status" value="1"/>
</dbReference>
<dbReference type="OrthoDB" id="9815791at2"/>
<dbReference type="InterPro" id="IPR056798">
    <property type="entry name" value="ADH_Fe_C"/>
</dbReference>
<feature type="domain" description="Fe-containing alcohol dehydrogenase-like C-terminal" evidence="4">
    <location>
        <begin position="193"/>
        <end position="389"/>
    </location>
</feature>
<comment type="similarity">
    <text evidence="1">Belongs to the iron-containing alcohol dehydrogenase family.</text>
</comment>
<feature type="domain" description="Alcohol dehydrogenase iron-type/glycerol dehydrogenase GldA" evidence="3">
    <location>
        <begin position="8"/>
        <end position="180"/>
    </location>
</feature>
<name>A0A1H9M526_9GAMM</name>